<dbReference type="GeneID" id="9950659"/>
<proteinExistence type="predicted"/>
<dbReference type="CTD" id="9950659"/>
<gene>
    <name evidence="1" type="ORF">LOAG_13187</name>
</gene>
<evidence type="ECO:0000313" key="1">
    <source>
        <dbReference type="EMBL" id="EFO15323.1"/>
    </source>
</evidence>
<dbReference type="KEGG" id="loa:LOAG_13187"/>
<dbReference type="RefSeq" id="XP_003148745.1">
    <property type="nucleotide sequence ID" value="XM_003148697.1"/>
</dbReference>
<organism evidence="1">
    <name type="scientific">Loa loa</name>
    <name type="common">Eye worm</name>
    <name type="synonym">Filaria loa</name>
    <dbReference type="NCBI Taxonomy" id="7209"/>
    <lineage>
        <taxon>Eukaryota</taxon>
        <taxon>Metazoa</taxon>
        <taxon>Ecdysozoa</taxon>
        <taxon>Nematoda</taxon>
        <taxon>Chromadorea</taxon>
        <taxon>Rhabditida</taxon>
        <taxon>Spirurina</taxon>
        <taxon>Spiruromorpha</taxon>
        <taxon>Filarioidea</taxon>
        <taxon>Onchocercidae</taxon>
        <taxon>Loa</taxon>
    </lineage>
</organism>
<name>A0A1S0TJY4_LOALO</name>
<reference evidence="1" key="1">
    <citation type="submission" date="2012-04" db="EMBL/GenBank/DDBJ databases">
        <title>The Genome Sequence of Loa loa.</title>
        <authorList>
            <consortium name="The Broad Institute Genome Sequencing Platform"/>
            <consortium name="Broad Institute Genome Sequencing Center for Infectious Disease"/>
            <person name="Nutman T.B."/>
            <person name="Fink D.L."/>
            <person name="Russ C."/>
            <person name="Young S."/>
            <person name="Zeng Q."/>
            <person name="Gargeya S."/>
            <person name="Alvarado L."/>
            <person name="Berlin A."/>
            <person name="Chapman S.B."/>
            <person name="Chen Z."/>
            <person name="Freedman E."/>
            <person name="Gellesch M."/>
            <person name="Goldberg J."/>
            <person name="Griggs A."/>
            <person name="Gujja S."/>
            <person name="Heilman E.R."/>
            <person name="Heiman D."/>
            <person name="Howarth C."/>
            <person name="Mehta T."/>
            <person name="Neiman D."/>
            <person name="Pearson M."/>
            <person name="Roberts A."/>
            <person name="Saif S."/>
            <person name="Shea T."/>
            <person name="Shenoy N."/>
            <person name="Sisk P."/>
            <person name="Stolte C."/>
            <person name="Sykes S."/>
            <person name="White J."/>
            <person name="Yandava C."/>
            <person name="Haas B."/>
            <person name="Henn M.R."/>
            <person name="Nusbaum C."/>
            <person name="Birren B."/>
        </authorList>
    </citation>
    <scope>NUCLEOTIDE SEQUENCE [LARGE SCALE GENOMIC DNA]</scope>
</reference>
<dbReference type="EMBL" id="JH712288">
    <property type="protein sequence ID" value="EFO15323.1"/>
    <property type="molecule type" value="Genomic_DNA"/>
</dbReference>
<feature type="non-terminal residue" evidence="1">
    <location>
        <position position="1"/>
    </location>
</feature>
<accession>A0A1S0TJY4</accession>
<protein>
    <submittedName>
        <fullName evidence="1">Uncharacterized protein</fullName>
    </submittedName>
</protein>
<dbReference type="AlphaFoldDB" id="A0A1S0TJY4"/>
<sequence>YWLFETEQLSIVHDRCLTAFKTTFSIRDDRHQIPIFLLAFFPSMKGWVKSKVRSEDVGPVMPALSQDMKSKDTVVVTIVRRLRKRTTRQNNDIEEATKDP</sequence>
<dbReference type="InParanoid" id="A0A1S0TJY4"/>